<protein>
    <submittedName>
        <fullName evidence="1">Uncharacterized protein</fullName>
    </submittedName>
</protein>
<dbReference type="AlphaFoldDB" id="A0A0A9BAV4"/>
<name>A0A0A9BAV4_ARUDO</name>
<reference evidence="1" key="1">
    <citation type="submission" date="2014-09" db="EMBL/GenBank/DDBJ databases">
        <authorList>
            <person name="Magalhaes I.L.F."/>
            <person name="Oliveira U."/>
            <person name="Santos F.R."/>
            <person name="Vidigal T.H.D.A."/>
            <person name="Brescovit A.D."/>
            <person name="Santos A.J."/>
        </authorList>
    </citation>
    <scope>NUCLEOTIDE SEQUENCE</scope>
    <source>
        <tissue evidence="1">Shoot tissue taken approximately 20 cm above the soil surface</tissue>
    </source>
</reference>
<evidence type="ECO:0000313" key="1">
    <source>
        <dbReference type="EMBL" id="JAD58350.1"/>
    </source>
</evidence>
<proteinExistence type="predicted"/>
<organism evidence="1">
    <name type="scientific">Arundo donax</name>
    <name type="common">Giant reed</name>
    <name type="synonym">Donax arundinaceus</name>
    <dbReference type="NCBI Taxonomy" id="35708"/>
    <lineage>
        <taxon>Eukaryota</taxon>
        <taxon>Viridiplantae</taxon>
        <taxon>Streptophyta</taxon>
        <taxon>Embryophyta</taxon>
        <taxon>Tracheophyta</taxon>
        <taxon>Spermatophyta</taxon>
        <taxon>Magnoliopsida</taxon>
        <taxon>Liliopsida</taxon>
        <taxon>Poales</taxon>
        <taxon>Poaceae</taxon>
        <taxon>PACMAD clade</taxon>
        <taxon>Arundinoideae</taxon>
        <taxon>Arundineae</taxon>
        <taxon>Arundo</taxon>
    </lineage>
</organism>
<dbReference type="EMBL" id="GBRH01239545">
    <property type="protein sequence ID" value="JAD58350.1"/>
    <property type="molecule type" value="Transcribed_RNA"/>
</dbReference>
<sequence length="99" mass="10843">MRRVSPPTYLSFPSLGLGKIFPPKLHMNLTFPASGLSQAISCRLSLEFSTGLSPLSEGTVLRCTKFVGFIAHFSCKPALETSQRFTESNLLRPRILVGS</sequence>
<reference evidence="1" key="2">
    <citation type="journal article" date="2015" name="Data Brief">
        <title>Shoot transcriptome of the giant reed, Arundo donax.</title>
        <authorList>
            <person name="Barrero R.A."/>
            <person name="Guerrero F.D."/>
            <person name="Moolhuijzen P."/>
            <person name="Goolsby J.A."/>
            <person name="Tidwell J."/>
            <person name="Bellgard S.E."/>
            <person name="Bellgard M.I."/>
        </authorList>
    </citation>
    <scope>NUCLEOTIDE SEQUENCE</scope>
    <source>
        <tissue evidence="1">Shoot tissue taken approximately 20 cm above the soil surface</tissue>
    </source>
</reference>
<accession>A0A0A9BAV4</accession>